<dbReference type="GO" id="GO:0016024">
    <property type="term" value="P:CDP-diacylglycerol biosynthetic process"/>
    <property type="evidence" value="ECO:0007669"/>
    <property type="project" value="UniProtKB-UniPathway"/>
</dbReference>
<keyword evidence="8 9" id="KW-0012">Acyltransferase</keyword>
<feature type="transmembrane region" description="Helical" evidence="10">
    <location>
        <begin position="6"/>
        <end position="25"/>
    </location>
</feature>
<dbReference type="CDD" id="cd07989">
    <property type="entry name" value="LPLAT_AGPAT-like"/>
    <property type="match status" value="1"/>
</dbReference>
<dbReference type="NCBIfam" id="TIGR00530">
    <property type="entry name" value="AGP_acyltrn"/>
    <property type="match status" value="1"/>
</dbReference>
<comment type="catalytic activity">
    <reaction evidence="1 9">
        <text>a 1-acyl-sn-glycero-3-phosphate + an acyl-CoA = a 1,2-diacyl-sn-glycero-3-phosphate + CoA</text>
        <dbReference type="Rhea" id="RHEA:19709"/>
        <dbReference type="ChEBI" id="CHEBI:57287"/>
        <dbReference type="ChEBI" id="CHEBI:57970"/>
        <dbReference type="ChEBI" id="CHEBI:58342"/>
        <dbReference type="ChEBI" id="CHEBI:58608"/>
        <dbReference type="EC" id="2.3.1.51"/>
    </reaction>
</comment>
<evidence type="ECO:0000256" key="3">
    <source>
        <dbReference type="ARBA" id="ARBA00005189"/>
    </source>
</evidence>
<evidence type="ECO:0000313" key="12">
    <source>
        <dbReference type="EMBL" id="AJF05774.1"/>
    </source>
</evidence>
<dbReference type="GO" id="GO:0006654">
    <property type="term" value="P:phosphatidic acid biosynthetic process"/>
    <property type="evidence" value="ECO:0007669"/>
    <property type="project" value="TreeGrafter"/>
</dbReference>
<comment type="domain">
    <text evidence="9">The HXXXXD motif is essential for acyltransferase activity and may constitute the binding site for the phosphate moiety of the glycerol-3-phosphate.</text>
</comment>
<dbReference type="GO" id="GO:0003841">
    <property type="term" value="F:1-acylglycerol-3-phosphate O-acyltransferase activity"/>
    <property type="evidence" value="ECO:0007669"/>
    <property type="project" value="UniProtKB-UniRule"/>
</dbReference>
<evidence type="ECO:0000259" key="11">
    <source>
        <dbReference type="SMART" id="SM00563"/>
    </source>
</evidence>
<keyword evidence="10" id="KW-0472">Membrane</keyword>
<keyword evidence="9" id="KW-0443">Lipid metabolism</keyword>
<dbReference type="HOGENOM" id="CLU_027938_6_3_7"/>
<evidence type="ECO:0000256" key="9">
    <source>
        <dbReference type="RuleBase" id="RU361267"/>
    </source>
</evidence>
<feature type="domain" description="Phospholipid/glycerol acyltransferase" evidence="11">
    <location>
        <begin position="66"/>
        <end position="180"/>
    </location>
</feature>
<dbReference type="UniPathway" id="UPA00557">
    <property type="reaction ID" value="UER00613"/>
</dbReference>
<keyword evidence="9" id="KW-0594">Phospholipid biosynthesis</keyword>
<keyword evidence="10" id="KW-0812">Transmembrane</keyword>
<evidence type="ECO:0000256" key="8">
    <source>
        <dbReference type="ARBA" id="ARBA00023315"/>
    </source>
</evidence>
<accession>A0A0B5FM93</accession>
<dbReference type="OrthoDB" id="9809618at2"/>
<keyword evidence="7 9" id="KW-0808">Transferase</keyword>
<dbReference type="EMBL" id="CP010311">
    <property type="protein sequence ID" value="AJF05774.1"/>
    <property type="molecule type" value="Genomic_DNA"/>
</dbReference>
<dbReference type="SUPFAM" id="SSF69593">
    <property type="entry name" value="Glycerol-3-phosphate (1)-acyltransferase"/>
    <property type="match status" value="1"/>
</dbReference>
<dbReference type="STRING" id="483547.GSUB_03170"/>
<dbReference type="KEGG" id="gsb:GSUB_03170"/>
<evidence type="ECO:0000256" key="7">
    <source>
        <dbReference type="ARBA" id="ARBA00022679"/>
    </source>
</evidence>
<proteinExistence type="inferred from homology"/>
<evidence type="ECO:0000256" key="1">
    <source>
        <dbReference type="ARBA" id="ARBA00001141"/>
    </source>
</evidence>
<dbReference type="SMART" id="SM00563">
    <property type="entry name" value="PlsC"/>
    <property type="match status" value="1"/>
</dbReference>
<comment type="pathway">
    <text evidence="2">Phospholipid metabolism; CDP-diacylglycerol biosynthesis; CDP-diacylglycerol from sn-glycerol 3-phosphate: step 2/3.</text>
</comment>
<comment type="pathway">
    <text evidence="3">Lipid metabolism.</text>
</comment>
<evidence type="ECO:0000256" key="4">
    <source>
        <dbReference type="ARBA" id="ARBA00008655"/>
    </source>
</evidence>
<dbReference type="RefSeq" id="WP_040199158.1">
    <property type="nucleotide sequence ID" value="NZ_CP010311.1"/>
</dbReference>
<dbReference type="InterPro" id="IPR002123">
    <property type="entry name" value="Plipid/glycerol_acylTrfase"/>
</dbReference>
<dbReference type="PANTHER" id="PTHR10434:SF66">
    <property type="entry name" value="PHOSPHOLIPID_GLYCEROL ACYLTRANSFERASE DOMAIN-CONTAINING PROTEIN"/>
    <property type="match status" value="1"/>
</dbReference>
<dbReference type="InterPro" id="IPR004552">
    <property type="entry name" value="AGP_acyltrans"/>
</dbReference>
<comment type="similarity">
    <text evidence="4 9">Belongs to the 1-acyl-sn-glycerol-3-phosphate acyltransferase family.</text>
</comment>
<keyword evidence="10" id="KW-1133">Transmembrane helix</keyword>
<dbReference type="AlphaFoldDB" id="A0A0B5FM93"/>
<evidence type="ECO:0000256" key="10">
    <source>
        <dbReference type="SAM" id="Phobius"/>
    </source>
</evidence>
<keyword evidence="9" id="KW-0444">Lipid biosynthesis</keyword>
<keyword evidence="13" id="KW-1185">Reference proteome</keyword>
<organism evidence="12 13">
    <name type="scientific">Geoalkalibacter subterraneus</name>
    <dbReference type="NCBI Taxonomy" id="483547"/>
    <lineage>
        <taxon>Bacteria</taxon>
        <taxon>Pseudomonadati</taxon>
        <taxon>Thermodesulfobacteriota</taxon>
        <taxon>Desulfuromonadia</taxon>
        <taxon>Desulfuromonadales</taxon>
        <taxon>Geoalkalibacteraceae</taxon>
        <taxon>Geoalkalibacter</taxon>
    </lineage>
</organism>
<dbReference type="GO" id="GO:0016020">
    <property type="term" value="C:membrane"/>
    <property type="evidence" value="ECO:0007669"/>
    <property type="project" value="InterPro"/>
</dbReference>
<protein>
    <recommendedName>
        <fullName evidence="6 9">1-acyl-sn-glycerol-3-phosphate acyltransferase</fullName>
        <ecNumber evidence="5 9">2.3.1.51</ecNumber>
    </recommendedName>
</protein>
<evidence type="ECO:0000256" key="5">
    <source>
        <dbReference type="ARBA" id="ARBA00013211"/>
    </source>
</evidence>
<dbReference type="PANTHER" id="PTHR10434">
    <property type="entry name" value="1-ACYL-SN-GLYCEROL-3-PHOSPHATE ACYLTRANSFERASE"/>
    <property type="match status" value="1"/>
</dbReference>
<reference evidence="12 13" key="1">
    <citation type="journal article" date="2015" name="Genome Announc.">
        <title>Genomes of Geoalkalibacter ferrihydriticus Z-0531T and Geoalkalibacter subterraneus Red1T, Two Haloalkaliphilic Metal-Reducing Deltaproteobacteria.</title>
        <authorList>
            <person name="Badalamenti J.P."/>
            <person name="Krajmalnik-Brown R."/>
            <person name="Torres C.I."/>
            <person name="Bond D.R."/>
        </authorList>
    </citation>
    <scope>NUCLEOTIDE SEQUENCE [LARGE SCALE GENOMIC DNA]</scope>
    <source>
        <strain evidence="12 13">Red1</strain>
    </source>
</reference>
<name>A0A0B5FM93_9BACT</name>
<gene>
    <name evidence="12" type="ORF">GSUB_03170</name>
</gene>
<dbReference type="Proteomes" id="UP000035036">
    <property type="component" value="Chromosome"/>
</dbReference>
<evidence type="ECO:0000256" key="6">
    <source>
        <dbReference type="ARBA" id="ARBA00016139"/>
    </source>
</evidence>
<dbReference type="EC" id="2.3.1.51" evidence="5 9"/>
<evidence type="ECO:0000313" key="13">
    <source>
        <dbReference type="Proteomes" id="UP000035036"/>
    </source>
</evidence>
<dbReference type="Pfam" id="PF01553">
    <property type="entry name" value="Acyltransferase"/>
    <property type="match status" value="1"/>
</dbReference>
<keyword evidence="9" id="KW-1208">Phospholipid metabolism</keyword>
<evidence type="ECO:0000256" key="2">
    <source>
        <dbReference type="ARBA" id="ARBA00004728"/>
    </source>
</evidence>
<sequence length="236" mass="26278">MVRTLFFFLIFPWWTLLMLAASFIFSFRGPDAIFRCGQIYSRGCLRLAGVKVICRTCPEASPEGAVIYMPNHTGLFDIPALMTCIDHPFRWVAKKELFRIPFFATALRAAGTVCIDRRHREKAVASLNQAAERLRDGESFTIFPEGTRSPDGRLLPFKKGGFMTAVHAQVPIIPVAIRGSAAVLSKHRMRIHPGVIEVQFLPALSTRGLTDKDRGHLMEKVRLNLVGALASKKGAL</sequence>